<evidence type="ECO:0000313" key="2">
    <source>
        <dbReference type="EMBL" id="GAA3703273.1"/>
    </source>
</evidence>
<comment type="caution">
    <text evidence="2">The sequence shown here is derived from an EMBL/GenBank/DDBJ whole genome shotgun (WGS) entry which is preliminary data.</text>
</comment>
<name>A0ABP7DBH7_9MICC</name>
<reference evidence="3" key="1">
    <citation type="journal article" date="2019" name="Int. J. Syst. Evol. Microbiol.">
        <title>The Global Catalogue of Microorganisms (GCM) 10K type strain sequencing project: providing services to taxonomists for standard genome sequencing and annotation.</title>
        <authorList>
            <consortium name="The Broad Institute Genomics Platform"/>
            <consortium name="The Broad Institute Genome Sequencing Center for Infectious Disease"/>
            <person name="Wu L."/>
            <person name="Ma J."/>
        </authorList>
    </citation>
    <scope>NUCLEOTIDE SEQUENCE [LARGE SCALE GENOMIC DNA]</scope>
    <source>
        <strain evidence="3">JCM 16961</strain>
    </source>
</reference>
<protein>
    <recommendedName>
        <fullName evidence="4">Glutaredoxin family protein</fullName>
    </recommendedName>
</protein>
<dbReference type="InterPro" id="IPR036249">
    <property type="entry name" value="Thioredoxin-like_sf"/>
</dbReference>
<gene>
    <name evidence="2" type="ORF">GCM10022377_16100</name>
</gene>
<keyword evidence="3" id="KW-1185">Reference proteome</keyword>
<dbReference type="Gene3D" id="3.40.30.10">
    <property type="entry name" value="Glutaredoxin"/>
    <property type="match status" value="1"/>
</dbReference>
<accession>A0ABP7DBH7</accession>
<proteinExistence type="predicted"/>
<dbReference type="EMBL" id="BAABCJ010000002">
    <property type="protein sequence ID" value="GAA3703273.1"/>
    <property type="molecule type" value="Genomic_DNA"/>
</dbReference>
<sequence>MRHPQVSAAQRPGPSRSRPEEGRSPYRRYIGDMTTDVPAPEVVLLTRSGCHLCSEARGTVESVTARLGLAWSERSIDDDAELAARFAEEVPVLMVDGVQRDFWVIDPVRLERLLTR</sequence>
<evidence type="ECO:0008006" key="4">
    <source>
        <dbReference type="Google" id="ProtNLM"/>
    </source>
</evidence>
<feature type="region of interest" description="Disordered" evidence="1">
    <location>
        <begin position="1"/>
        <end position="32"/>
    </location>
</feature>
<evidence type="ECO:0000256" key="1">
    <source>
        <dbReference type="SAM" id="MobiDB-lite"/>
    </source>
</evidence>
<evidence type="ECO:0000313" key="3">
    <source>
        <dbReference type="Proteomes" id="UP001501536"/>
    </source>
</evidence>
<organism evidence="2 3">
    <name type="scientific">Zhihengliuella alba</name>
    <dbReference type="NCBI Taxonomy" id="547018"/>
    <lineage>
        <taxon>Bacteria</taxon>
        <taxon>Bacillati</taxon>
        <taxon>Actinomycetota</taxon>
        <taxon>Actinomycetes</taxon>
        <taxon>Micrococcales</taxon>
        <taxon>Micrococcaceae</taxon>
        <taxon>Zhihengliuella</taxon>
    </lineage>
</organism>
<dbReference type="Proteomes" id="UP001501536">
    <property type="component" value="Unassembled WGS sequence"/>
</dbReference>
<dbReference type="Pfam" id="PF05768">
    <property type="entry name" value="Glrx-like"/>
    <property type="match status" value="1"/>
</dbReference>
<dbReference type="InterPro" id="IPR008554">
    <property type="entry name" value="Glutaredoxin-like"/>
</dbReference>
<dbReference type="SUPFAM" id="SSF52833">
    <property type="entry name" value="Thioredoxin-like"/>
    <property type="match status" value="1"/>
</dbReference>